<dbReference type="PANTHER" id="PTHR35585:SF1">
    <property type="entry name" value="HHE DOMAIN PROTEIN (AFU_ORTHOLOGUE AFUA_4G00730)"/>
    <property type="match status" value="1"/>
</dbReference>
<dbReference type="Proteomes" id="UP000199055">
    <property type="component" value="Unassembled WGS sequence"/>
</dbReference>
<dbReference type="EMBL" id="FOET01000002">
    <property type="protein sequence ID" value="SEP81663.1"/>
    <property type="molecule type" value="Genomic_DNA"/>
</dbReference>
<name>A0A1H9AYZ6_9ACTN</name>
<organism evidence="2 3">
    <name type="scientific">Streptomyces radiopugnans</name>
    <dbReference type="NCBI Taxonomy" id="403935"/>
    <lineage>
        <taxon>Bacteria</taxon>
        <taxon>Bacillati</taxon>
        <taxon>Actinomycetota</taxon>
        <taxon>Actinomycetes</taxon>
        <taxon>Kitasatosporales</taxon>
        <taxon>Streptomycetaceae</taxon>
        <taxon>Streptomyces</taxon>
    </lineage>
</organism>
<gene>
    <name evidence="2" type="ORF">SAMN05216481_10279</name>
</gene>
<sequence length="197" mass="21964">MAGRQETTDISGHGGNGESAVALLMRQHGEIRNLFDEVEATEGDARRDAFHRLVRLLAVHETAEEEVVHPYARRNIDGGESVVEERLEEEKKAKEVLKDLEDMDPDSPEFMPRLEALRHDVEAHARAEERYEFIHIARETEPERLRTMAKALKAAEATAPTRPHPGAETAAENLAVGPLAAVADRARDAVRKAMGRH</sequence>
<dbReference type="Pfam" id="PF01814">
    <property type="entry name" value="Hemerythrin"/>
    <property type="match status" value="1"/>
</dbReference>
<dbReference type="CDD" id="cd12108">
    <property type="entry name" value="Hr-like"/>
    <property type="match status" value="1"/>
</dbReference>
<protein>
    <submittedName>
        <fullName evidence="2">Hemerythrin HHE cation binding domain-containing protein</fullName>
    </submittedName>
</protein>
<evidence type="ECO:0000259" key="1">
    <source>
        <dbReference type="Pfam" id="PF01814"/>
    </source>
</evidence>
<accession>A0A1H9AYZ6</accession>
<dbReference type="AlphaFoldDB" id="A0A1H9AYZ6"/>
<evidence type="ECO:0000313" key="2">
    <source>
        <dbReference type="EMBL" id="SEP81663.1"/>
    </source>
</evidence>
<feature type="domain" description="Hemerythrin-like" evidence="1">
    <location>
        <begin position="20"/>
        <end position="130"/>
    </location>
</feature>
<reference evidence="2 3" key="1">
    <citation type="submission" date="2016-10" db="EMBL/GenBank/DDBJ databases">
        <authorList>
            <person name="de Groot N.N."/>
        </authorList>
    </citation>
    <scope>NUCLEOTIDE SEQUENCE [LARGE SCALE GENOMIC DNA]</scope>
    <source>
        <strain evidence="2 3">CGMCC 4.3519</strain>
    </source>
</reference>
<dbReference type="Gene3D" id="1.20.120.520">
    <property type="entry name" value="nmb1532 protein domain like"/>
    <property type="match status" value="1"/>
</dbReference>
<dbReference type="InterPro" id="IPR012312">
    <property type="entry name" value="Hemerythrin-like"/>
</dbReference>
<dbReference type="RefSeq" id="WP_093655974.1">
    <property type="nucleotide sequence ID" value="NZ_FOET01000002.1"/>
</dbReference>
<dbReference type="PANTHER" id="PTHR35585">
    <property type="entry name" value="HHE DOMAIN PROTEIN (AFU_ORTHOLOGUE AFUA_4G00730)"/>
    <property type="match status" value="1"/>
</dbReference>
<keyword evidence="3" id="KW-1185">Reference proteome</keyword>
<proteinExistence type="predicted"/>
<evidence type="ECO:0000313" key="3">
    <source>
        <dbReference type="Proteomes" id="UP000199055"/>
    </source>
</evidence>
<dbReference type="STRING" id="403935.SAMN05216481_10279"/>